<dbReference type="Pfam" id="PF00561">
    <property type="entry name" value="Abhydrolase_1"/>
    <property type="match status" value="1"/>
</dbReference>
<dbReference type="SUPFAM" id="SSF53474">
    <property type="entry name" value="alpha/beta-Hydrolases"/>
    <property type="match status" value="1"/>
</dbReference>
<evidence type="ECO:0000259" key="1">
    <source>
        <dbReference type="Pfam" id="PF00561"/>
    </source>
</evidence>
<sequence length="292" mass="32787">MLSRQHSIVTHMESEKAPLADVHHTTGEACINGTRIFYEMTGAGHPLVLVHSGMTDRRMWDEQVQVFAQHYQVIHYDMCGYGKSSQGTSPFSHAQDLYGLLTFLGISHAFLVGCSLGSVTVIDFVLQYPGMIDGLILVTATPGGYEFTYDGELFPLWNEIEEARLRSDAMRGCEGQLRLWVDGPYRSPDQVNRLVRERVRAMNMMIWERNFEHSEDEQPLEPPAISRLKEIGVPTLVLIGDLDDPNVVKSGELLAAEIVDATCIILAGTAHFPNMERPDEFNHLVLDFLPRS</sequence>
<dbReference type="PANTHER" id="PTHR43194:SF2">
    <property type="entry name" value="PEROXISOMAL MEMBRANE PROTEIN LPX1"/>
    <property type="match status" value="1"/>
</dbReference>
<dbReference type="InterPro" id="IPR050228">
    <property type="entry name" value="Carboxylesterase_BioH"/>
</dbReference>
<organism evidence="2 3">
    <name type="scientific">Ktedonobacter robiniae</name>
    <dbReference type="NCBI Taxonomy" id="2778365"/>
    <lineage>
        <taxon>Bacteria</taxon>
        <taxon>Bacillati</taxon>
        <taxon>Chloroflexota</taxon>
        <taxon>Ktedonobacteria</taxon>
        <taxon>Ktedonobacterales</taxon>
        <taxon>Ktedonobacteraceae</taxon>
        <taxon>Ktedonobacter</taxon>
    </lineage>
</organism>
<keyword evidence="2" id="KW-0378">Hydrolase</keyword>
<dbReference type="Proteomes" id="UP000654345">
    <property type="component" value="Unassembled WGS sequence"/>
</dbReference>
<keyword evidence="3" id="KW-1185">Reference proteome</keyword>
<dbReference type="PRINTS" id="PR00111">
    <property type="entry name" value="ABHYDROLASE"/>
</dbReference>
<dbReference type="GO" id="GO:0016787">
    <property type="term" value="F:hydrolase activity"/>
    <property type="evidence" value="ECO:0007669"/>
    <property type="project" value="UniProtKB-KW"/>
</dbReference>
<dbReference type="InterPro" id="IPR000639">
    <property type="entry name" value="Epox_hydrolase-like"/>
</dbReference>
<dbReference type="InterPro" id="IPR029058">
    <property type="entry name" value="AB_hydrolase_fold"/>
</dbReference>
<evidence type="ECO:0000313" key="3">
    <source>
        <dbReference type="Proteomes" id="UP000654345"/>
    </source>
</evidence>
<dbReference type="InterPro" id="IPR000073">
    <property type="entry name" value="AB_hydrolase_1"/>
</dbReference>
<dbReference type="PRINTS" id="PR00412">
    <property type="entry name" value="EPOXHYDRLASE"/>
</dbReference>
<dbReference type="EMBL" id="BNJG01000004">
    <property type="protein sequence ID" value="GHO60054.1"/>
    <property type="molecule type" value="Genomic_DNA"/>
</dbReference>
<reference evidence="2 3" key="1">
    <citation type="journal article" date="2021" name="Int. J. Syst. Evol. Microbiol.">
        <title>Reticulibacter mediterranei gen. nov., sp. nov., within the new family Reticulibacteraceae fam. nov., and Ktedonospora formicarum gen. nov., sp. nov., Ktedonobacter robiniae sp. nov., Dictyobacter formicarum sp. nov. and Dictyobacter arantiisoli sp. nov., belonging to the class Ktedonobacteria.</title>
        <authorList>
            <person name="Yabe S."/>
            <person name="Zheng Y."/>
            <person name="Wang C.M."/>
            <person name="Sakai Y."/>
            <person name="Abe K."/>
            <person name="Yokota A."/>
            <person name="Donadio S."/>
            <person name="Cavaletti L."/>
            <person name="Monciardini P."/>
        </authorList>
    </citation>
    <scope>NUCLEOTIDE SEQUENCE [LARGE SCALE GENOMIC DNA]</scope>
    <source>
        <strain evidence="2 3">SOSP1-30</strain>
    </source>
</reference>
<dbReference type="PANTHER" id="PTHR43194">
    <property type="entry name" value="HYDROLASE ALPHA/BETA FOLD FAMILY"/>
    <property type="match status" value="1"/>
</dbReference>
<feature type="domain" description="AB hydrolase-1" evidence="1">
    <location>
        <begin position="46"/>
        <end position="278"/>
    </location>
</feature>
<accession>A0ABQ3V5A1</accession>
<protein>
    <submittedName>
        <fullName evidence="2">Hydrolase</fullName>
    </submittedName>
</protein>
<name>A0ABQ3V5A1_9CHLR</name>
<dbReference type="Gene3D" id="3.40.50.1820">
    <property type="entry name" value="alpha/beta hydrolase"/>
    <property type="match status" value="1"/>
</dbReference>
<proteinExistence type="predicted"/>
<evidence type="ECO:0000313" key="2">
    <source>
        <dbReference type="EMBL" id="GHO60054.1"/>
    </source>
</evidence>
<comment type="caution">
    <text evidence="2">The sequence shown here is derived from an EMBL/GenBank/DDBJ whole genome shotgun (WGS) entry which is preliminary data.</text>
</comment>
<gene>
    <name evidence="2" type="ORF">KSB_85290</name>
</gene>